<dbReference type="Proteomes" id="UP000199518">
    <property type="component" value="Unassembled WGS sequence"/>
</dbReference>
<dbReference type="EMBL" id="FOQD01000018">
    <property type="protein sequence ID" value="SFJ33561.1"/>
    <property type="molecule type" value="Genomic_DNA"/>
</dbReference>
<accession>A0A1I3QJW0</accession>
<organism evidence="1 2">
    <name type="scientific">Planctomicrobium piriforme</name>
    <dbReference type="NCBI Taxonomy" id="1576369"/>
    <lineage>
        <taxon>Bacteria</taxon>
        <taxon>Pseudomonadati</taxon>
        <taxon>Planctomycetota</taxon>
        <taxon>Planctomycetia</taxon>
        <taxon>Planctomycetales</taxon>
        <taxon>Planctomycetaceae</taxon>
        <taxon>Planctomicrobium</taxon>
    </lineage>
</organism>
<reference evidence="2" key="1">
    <citation type="submission" date="2016-10" db="EMBL/GenBank/DDBJ databases">
        <authorList>
            <person name="Varghese N."/>
            <person name="Submissions S."/>
        </authorList>
    </citation>
    <scope>NUCLEOTIDE SEQUENCE [LARGE SCALE GENOMIC DNA]</scope>
    <source>
        <strain evidence="2">DSM 26348</strain>
    </source>
</reference>
<dbReference type="STRING" id="1576369.SAMN05421753_11899"/>
<dbReference type="AlphaFoldDB" id="A0A1I3QJW0"/>
<proteinExistence type="predicted"/>
<evidence type="ECO:0008006" key="3">
    <source>
        <dbReference type="Google" id="ProtNLM"/>
    </source>
</evidence>
<name>A0A1I3QJW0_9PLAN</name>
<evidence type="ECO:0000313" key="1">
    <source>
        <dbReference type="EMBL" id="SFJ33561.1"/>
    </source>
</evidence>
<sequence length="70" mass="8018">MQCPRCDGQGIVEKLRVRSTGEILYVCDECEATWLETEKISIDSFRDFTTYMRSIGLKGLLPEIEIITSE</sequence>
<evidence type="ECO:0000313" key="2">
    <source>
        <dbReference type="Proteomes" id="UP000199518"/>
    </source>
</evidence>
<gene>
    <name evidence="1" type="ORF">SAMN05421753_11899</name>
</gene>
<protein>
    <recommendedName>
        <fullName evidence="3">Transcription factor zinc-finger domain-containing protein</fullName>
    </recommendedName>
</protein>
<keyword evidence="2" id="KW-1185">Reference proteome</keyword>